<keyword evidence="3" id="KW-1185">Reference proteome</keyword>
<dbReference type="Gene3D" id="1.20.140.160">
    <property type="match status" value="1"/>
</dbReference>
<dbReference type="SUPFAM" id="SSF88659">
    <property type="entry name" value="Sigma3 and sigma4 domains of RNA polymerase sigma factors"/>
    <property type="match status" value="1"/>
</dbReference>
<proteinExistence type="predicted"/>
<protein>
    <submittedName>
        <fullName evidence="2">Sigma-70 family RNA polymerase sigma factor</fullName>
    </submittedName>
</protein>
<dbReference type="EMBL" id="JAIWJY010000010">
    <property type="protein sequence ID" value="MDE1207931.1"/>
    <property type="molecule type" value="Genomic_DNA"/>
</dbReference>
<dbReference type="SUPFAM" id="SSF88946">
    <property type="entry name" value="Sigma2 domain of RNA polymerase sigma factors"/>
    <property type="match status" value="1"/>
</dbReference>
<dbReference type="Pfam" id="PF04545">
    <property type="entry name" value="Sigma70_r4"/>
    <property type="match status" value="1"/>
</dbReference>
<dbReference type="InterPro" id="IPR014284">
    <property type="entry name" value="RNA_pol_sigma-70_dom"/>
</dbReference>
<dbReference type="GO" id="GO:0003700">
    <property type="term" value="F:DNA-binding transcription factor activity"/>
    <property type="evidence" value="ECO:0007669"/>
    <property type="project" value="InterPro"/>
</dbReference>
<evidence type="ECO:0000313" key="2">
    <source>
        <dbReference type="EMBL" id="MDE1207931.1"/>
    </source>
</evidence>
<dbReference type="InterPro" id="IPR013324">
    <property type="entry name" value="RNA_pol_sigma_r3/r4-like"/>
</dbReference>
<name>A0A9X4EWX3_9FLAO</name>
<dbReference type="RefSeq" id="WP_274640951.1">
    <property type="nucleotide sequence ID" value="NZ_JAIWJY010000010.1"/>
</dbReference>
<gene>
    <name evidence="2" type="ORF">LCI24_14110</name>
</gene>
<dbReference type="AlphaFoldDB" id="A0A9X4EWX3"/>
<feature type="domain" description="RNA polymerase sigma-70 region 4" evidence="1">
    <location>
        <begin position="198"/>
        <end position="246"/>
    </location>
</feature>
<reference evidence="2" key="1">
    <citation type="submission" date="2021-09" db="EMBL/GenBank/DDBJ databases">
        <authorList>
            <person name="Smyrli M."/>
        </authorList>
    </citation>
    <scope>NUCLEOTIDE SEQUENCE</scope>
    <source>
        <strain evidence="2">LAR25</strain>
    </source>
</reference>
<dbReference type="GO" id="GO:0006352">
    <property type="term" value="P:DNA-templated transcription initiation"/>
    <property type="evidence" value="ECO:0007669"/>
    <property type="project" value="InterPro"/>
</dbReference>
<comment type="caution">
    <text evidence="2">The sequence shown here is derived from an EMBL/GenBank/DDBJ whole genome shotgun (WGS) entry which is preliminary data.</text>
</comment>
<sequence length="254" mass="30293">MKNTKINYQQREFHIFVAQAFPLLIKSKEEGDKETFNTLILKILPSIKKYVNQRLVAAISKGHFPKNKYNANDFIDQLFVEVYENINEVKKADNFYLWLFKKADQLLENTIEEEEFDELFFKNIDDFSKPEWNEMEEKFSADAEGDLLMMDELDDSSYHKNNYTLNHVFVKDEEQNYIDKLDKELDETTTQRHIQMILHKLPTNMQSVFELSSEYKFNLDEISTIKGITKEKISKLIEDTRSKLRKSFFSRYLS</sequence>
<dbReference type="Proteomes" id="UP001149303">
    <property type="component" value="Unassembled WGS sequence"/>
</dbReference>
<accession>A0A9X4EWX3</accession>
<dbReference type="InterPro" id="IPR013325">
    <property type="entry name" value="RNA_pol_sigma_r2"/>
</dbReference>
<dbReference type="NCBIfam" id="TIGR02937">
    <property type="entry name" value="sigma70-ECF"/>
    <property type="match status" value="1"/>
</dbReference>
<dbReference type="InterPro" id="IPR007630">
    <property type="entry name" value="RNA_pol_sigma70_r4"/>
</dbReference>
<evidence type="ECO:0000259" key="1">
    <source>
        <dbReference type="Pfam" id="PF04545"/>
    </source>
</evidence>
<evidence type="ECO:0000313" key="3">
    <source>
        <dbReference type="Proteomes" id="UP001149303"/>
    </source>
</evidence>
<organism evidence="2 3">
    <name type="scientific">Tenacibaculum larymnensis</name>
    <dbReference type="NCBI Taxonomy" id="2878201"/>
    <lineage>
        <taxon>Bacteria</taxon>
        <taxon>Pseudomonadati</taxon>
        <taxon>Bacteroidota</taxon>
        <taxon>Flavobacteriia</taxon>
        <taxon>Flavobacteriales</taxon>
        <taxon>Flavobacteriaceae</taxon>
        <taxon>Tenacibaculum</taxon>
    </lineage>
</organism>